<dbReference type="EMBL" id="BNDX01000018">
    <property type="protein sequence ID" value="GHI35545.1"/>
    <property type="molecule type" value="Genomic_DNA"/>
</dbReference>
<organism evidence="1 2">
    <name type="scientific">Streptomyces daghestanicus</name>
    <dbReference type="NCBI Taxonomy" id="66885"/>
    <lineage>
        <taxon>Bacteria</taxon>
        <taxon>Bacillati</taxon>
        <taxon>Actinomycetota</taxon>
        <taxon>Actinomycetes</taxon>
        <taxon>Kitasatosporales</taxon>
        <taxon>Streptomycetaceae</taxon>
        <taxon>Streptomyces</taxon>
    </lineage>
</organism>
<evidence type="ECO:0000313" key="2">
    <source>
        <dbReference type="Proteomes" id="UP001052655"/>
    </source>
</evidence>
<protein>
    <submittedName>
        <fullName evidence="1">Uncharacterized protein</fullName>
    </submittedName>
</protein>
<reference evidence="1" key="1">
    <citation type="submission" date="2024-05" db="EMBL/GenBank/DDBJ databases">
        <title>Whole genome shotgun sequence of Streptomyces daghestanicus NBRC 12762.</title>
        <authorList>
            <person name="Komaki H."/>
            <person name="Tamura T."/>
        </authorList>
    </citation>
    <scope>NUCLEOTIDE SEQUENCE</scope>
    <source>
        <strain evidence="1">NBRC 12762</strain>
    </source>
</reference>
<proteinExistence type="predicted"/>
<evidence type="ECO:0000313" key="1">
    <source>
        <dbReference type="EMBL" id="GHI35545.1"/>
    </source>
</evidence>
<comment type="caution">
    <text evidence="1">The sequence shown here is derived from an EMBL/GenBank/DDBJ whole genome shotgun (WGS) entry which is preliminary data.</text>
</comment>
<gene>
    <name evidence="1" type="ORF">Sdagh_72750</name>
</gene>
<dbReference type="SUPFAM" id="SSF56091">
    <property type="entry name" value="DNA ligase/mRNA capping enzyme, catalytic domain"/>
    <property type="match status" value="1"/>
</dbReference>
<name>A0ABQ3QE75_9ACTN</name>
<dbReference type="Proteomes" id="UP001052655">
    <property type="component" value="Unassembled WGS sequence"/>
</dbReference>
<sequence>MGRGTDVDGYRAQLAVHADGQVRLRSRRGTDTTPAFGSLTDPRTLLLGRYAAGVLQYTGRATTVFHSAGPALVGRLAEPAGGHPWTGWTFSAGWGTRRRLDVYLCSPTW</sequence>
<accession>A0ABQ3QE75</accession>
<keyword evidence="2" id="KW-1185">Reference proteome</keyword>